<keyword evidence="5" id="KW-0805">Transcription regulation</keyword>
<dbReference type="RefSeq" id="WP_146813613.1">
    <property type="nucleotide sequence ID" value="NZ_BJYA01000001.1"/>
</dbReference>
<dbReference type="InterPro" id="IPR011006">
    <property type="entry name" value="CheY-like_superfamily"/>
</dbReference>
<dbReference type="EMBL" id="BJYA01000001">
    <property type="protein sequence ID" value="GEN44488.1"/>
    <property type="molecule type" value="Genomic_DNA"/>
</dbReference>
<sequence length="226" mass="25974">MTLKVAITEDDYRVASIHEGFLNKVDDCEVVFKSLTAEDTLNQLNQHEVDLILLDIYMPDRLGIDLIEDIKAIQPHIGIIMISAGTEREIVEQALHKGVFDYIIKPVTLDRFTEAVEKFRQFREELTNRDEVDQQFLDAYFGRDSKTKDEPLPQDTPKGIDPLTLKKVKEILQKEVGVTAEEMGVQMGASRTTARRYLEYLISEGECQAELEYGIVGRPERRYYQS</sequence>
<dbReference type="PROSITE" id="PS50110">
    <property type="entry name" value="RESPONSE_REGULATORY"/>
    <property type="match status" value="1"/>
</dbReference>
<comment type="caution">
    <text evidence="11">The sequence shown here is derived from an EMBL/GenBank/DDBJ whole genome shotgun (WGS) entry which is preliminary data.</text>
</comment>
<evidence type="ECO:0000256" key="2">
    <source>
        <dbReference type="ARBA" id="ARBA00022490"/>
    </source>
</evidence>
<dbReference type="GO" id="GO:0005737">
    <property type="term" value="C:cytoplasm"/>
    <property type="evidence" value="ECO:0007669"/>
    <property type="project" value="UniProtKB-SubCell"/>
</dbReference>
<evidence type="ECO:0000256" key="6">
    <source>
        <dbReference type="ARBA" id="ARBA00023125"/>
    </source>
</evidence>
<keyword evidence="4" id="KW-0902">Two-component regulatory system</keyword>
<evidence type="ECO:0000256" key="5">
    <source>
        <dbReference type="ARBA" id="ARBA00023015"/>
    </source>
</evidence>
<dbReference type="Pfam" id="PF00072">
    <property type="entry name" value="Response_reg"/>
    <property type="match status" value="1"/>
</dbReference>
<keyword evidence="8" id="KW-0804">Transcription</keyword>
<name>A0A511W291_9BACI</name>
<evidence type="ECO:0000256" key="1">
    <source>
        <dbReference type="ARBA" id="ARBA00004496"/>
    </source>
</evidence>
<dbReference type="PANTHER" id="PTHR45526:SF6">
    <property type="entry name" value="TRANSCRIPTIONAL REGULATORY PROTEIN CITT"/>
    <property type="match status" value="1"/>
</dbReference>
<dbReference type="PANTHER" id="PTHR45526">
    <property type="entry name" value="TRANSCRIPTIONAL REGULATORY PROTEIN DPIA"/>
    <property type="match status" value="1"/>
</dbReference>
<accession>A0A511W291</accession>
<gene>
    <name evidence="11" type="ORF">AHA02nite_02640</name>
</gene>
<dbReference type="Proteomes" id="UP000321440">
    <property type="component" value="Unassembled WGS sequence"/>
</dbReference>
<dbReference type="Gene3D" id="3.40.50.2300">
    <property type="match status" value="1"/>
</dbReference>
<dbReference type="GO" id="GO:0000156">
    <property type="term" value="F:phosphorelay response regulator activity"/>
    <property type="evidence" value="ECO:0007669"/>
    <property type="project" value="TreeGrafter"/>
</dbReference>
<dbReference type="InterPro" id="IPR051271">
    <property type="entry name" value="2C-system_Tx_regulators"/>
</dbReference>
<dbReference type="AlphaFoldDB" id="A0A511W291"/>
<dbReference type="GO" id="GO:0003677">
    <property type="term" value="F:DNA binding"/>
    <property type="evidence" value="ECO:0007669"/>
    <property type="project" value="UniProtKB-KW"/>
</dbReference>
<feature type="modified residue" description="4-aspartylphosphate" evidence="9">
    <location>
        <position position="55"/>
    </location>
</feature>
<evidence type="ECO:0000256" key="8">
    <source>
        <dbReference type="ARBA" id="ARBA00023163"/>
    </source>
</evidence>
<keyword evidence="2" id="KW-0963">Cytoplasm</keyword>
<dbReference type="Pfam" id="PF20714">
    <property type="entry name" value="HTH_64"/>
    <property type="match status" value="1"/>
</dbReference>
<proteinExistence type="predicted"/>
<keyword evidence="6" id="KW-0238">DNA-binding</keyword>
<dbReference type="PIRSF" id="PIRSF006171">
    <property type="entry name" value="RR_citrat_malat"/>
    <property type="match status" value="1"/>
</dbReference>
<comment type="subcellular location">
    <subcellularLocation>
        <location evidence="1">Cytoplasm</location>
    </subcellularLocation>
</comment>
<dbReference type="SUPFAM" id="SSF52172">
    <property type="entry name" value="CheY-like"/>
    <property type="match status" value="1"/>
</dbReference>
<reference evidence="11 12" key="1">
    <citation type="submission" date="2019-07" db="EMBL/GenBank/DDBJ databases">
        <title>Whole genome shotgun sequence of Alkalibacillus haloalkaliphilus NBRC 103110.</title>
        <authorList>
            <person name="Hosoyama A."/>
            <person name="Uohara A."/>
            <person name="Ohji S."/>
            <person name="Ichikawa N."/>
        </authorList>
    </citation>
    <scope>NUCLEOTIDE SEQUENCE [LARGE SCALE GENOMIC DNA]</scope>
    <source>
        <strain evidence="11 12">NBRC 103110</strain>
    </source>
</reference>
<dbReference type="SMART" id="SM00448">
    <property type="entry name" value="REC"/>
    <property type="match status" value="1"/>
</dbReference>
<organism evidence="11 12">
    <name type="scientific">Alkalibacillus haloalkaliphilus</name>
    <dbReference type="NCBI Taxonomy" id="94136"/>
    <lineage>
        <taxon>Bacteria</taxon>
        <taxon>Bacillati</taxon>
        <taxon>Bacillota</taxon>
        <taxon>Bacilli</taxon>
        <taxon>Bacillales</taxon>
        <taxon>Bacillaceae</taxon>
        <taxon>Alkalibacillus</taxon>
    </lineage>
</organism>
<evidence type="ECO:0000256" key="7">
    <source>
        <dbReference type="ARBA" id="ARBA00023159"/>
    </source>
</evidence>
<keyword evidence="7" id="KW-0010">Activator</keyword>
<dbReference type="InterPro" id="IPR024187">
    <property type="entry name" value="Sig_transdc_resp-reg_cit/mal"/>
</dbReference>
<evidence type="ECO:0000256" key="9">
    <source>
        <dbReference type="PROSITE-ProRule" id="PRU00169"/>
    </source>
</evidence>
<evidence type="ECO:0000259" key="10">
    <source>
        <dbReference type="PROSITE" id="PS50110"/>
    </source>
</evidence>
<evidence type="ECO:0000256" key="4">
    <source>
        <dbReference type="ARBA" id="ARBA00023012"/>
    </source>
</evidence>
<dbReference type="InterPro" id="IPR001789">
    <property type="entry name" value="Sig_transdc_resp-reg_receiver"/>
</dbReference>
<dbReference type="GO" id="GO:0003700">
    <property type="term" value="F:DNA-binding transcription factor activity"/>
    <property type="evidence" value="ECO:0007669"/>
    <property type="project" value="InterPro"/>
</dbReference>
<evidence type="ECO:0000313" key="12">
    <source>
        <dbReference type="Proteomes" id="UP000321440"/>
    </source>
</evidence>
<feature type="domain" description="Response regulatory" evidence="10">
    <location>
        <begin position="4"/>
        <end position="120"/>
    </location>
</feature>
<protein>
    <submittedName>
        <fullName evidence="11">Response regulator</fullName>
    </submittedName>
</protein>
<keyword evidence="12" id="KW-1185">Reference proteome</keyword>
<evidence type="ECO:0000256" key="3">
    <source>
        <dbReference type="ARBA" id="ARBA00022553"/>
    </source>
</evidence>
<evidence type="ECO:0000313" key="11">
    <source>
        <dbReference type="EMBL" id="GEN44488.1"/>
    </source>
</evidence>
<keyword evidence="3 9" id="KW-0597">Phosphoprotein</keyword>
<dbReference type="OrthoDB" id="9759232at2"/>
<dbReference type="InterPro" id="IPR048714">
    <property type="entry name" value="DpiA-like_HTH"/>
</dbReference>